<dbReference type="EMBL" id="MU267838">
    <property type="protein sequence ID" value="KAH7908205.1"/>
    <property type="molecule type" value="Genomic_DNA"/>
</dbReference>
<proteinExistence type="predicted"/>
<name>A0ACB8A4A6_9AGAM</name>
<sequence length="312" mass="35375">MPNAEHVELDEIRPSQKSIRIDELPPSPPLTRVGTNESATGSVRPISHDPEVTLAVEEVDVGDSWHPLENELSFSKDDDISIDESHSVSNDEKGIARPRNGRVDDLRLEFKAPSPQPWDLVDPPLDNNEHLISDNYSTLASRNFTTLQKNTRKRPLIPHSSYYFGPPASDAAYGSLPIGQIGVHHPREIVRIERDFAGGELIQFASIYPIELDGRITPTQFLETINSLNEILISAHSIRHSFFHNFLAVMTLQISSLLLSTHYEKEMRRLAQLIDDLNVQLYNPVGLNILWPRKVAFLFLEIEYYVSLDFHI</sequence>
<keyword evidence="2" id="KW-1185">Reference proteome</keyword>
<organism evidence="1 2">
    <name type="scientific">Hygrophoropsis aurantiaca</name>
    <dbReference type="NCBI Taxonomy" id="72124"/>
    <lineage>
        <taxon>Eukaryota</taxon>
        <taxon>Fungi</taxon>
        <taxon>Dikarya</taxon>
        <taxon>Basidiomycota</taxon>
        <taxon>Agaricomycotina</taxon>
        <taxon>Agaricomycetes</taxon>
        <taxon>Agaricomycetidae</taxon>
        <taxon>Boletales</taxon>
        <taxon>Coniophorineae</taxon>
        <taxon>Hygrophoropsidaceae</taxon>
        <taxon>Hygrophoropsis</taxon>
    </lineage>
</organism>
<accession>A0ACB8A4A6</accession>
<dbReference type="Proteomes" id="UP000790377">
    <property type="component" value="Unassembled WGS sequence"/>
</dbReference>
<comment type="caution">
    <text evidence="1">The sequence shown here is derived from an EMBL/GenBank/DDBJ whole genome shotgun (WGS) entry which is preliminary data.</text>
</comment>
<evidence type="ECO:0000313" key="1">
    <source>
        <dbReference type="EMBL" id="KAH7908205.1"/>
    </source>
</evidence>
<evidence type="ECO:0000313" key="2">
    <source>
        <dbReference type="Proteomes" id="UP000790377"/>
    </source>
</evidence>
<reference evidence="1" key="1">
    <citation type="journal article" date="2021" name="New Phytol.">
        <title>Evolutionary innovations through gain and loss of genes in the ectomycorrhizal Boletales.</title>
        <authorList>
            <person name="Wu G."/>
            <person name="Miyauchi S."/>
            <person name="Morin E."/>
            <person name="Kuo A."/>
            <person name="Drula E."/>
            <person name="Varga T."/>
            <person name="Kohler A."/>
            <person name="Feng B."/>
            <person name="Cao Y."/>
            <person name="Lipzen A."/>
            <person name="Daum C."/>
            <person name="Hundley H."/>
            <person name="Pangilinan J."/>
            <person name="Johnson J."/>
            <person name="Barry K."/>
            <person name="LaButti K."/>
            <person name="Ng V."/>
            <person name="Ahrendt S."/>
            <person name="Min B."/>
            <person name="Choi I.G."/>
            <person name="Park H."/>
            <person name="Plett J.M."/>
            <person name="Magnuson J."/>
            <person name="Spatafora J.W."/>
            <person name="Nagy L.G."/>
            <person name="Henrissat B."/>
            <person name="Grigoriev I.V."/>
            <person name="Yang Z.L."/>
            <person name="Xu J."/>
            <person name="Martin F.M."/>
        </authorList>
    </citation>
    <scope>NUCLEOTIDE SEQUENCE</scope>
    <source>
        <strain evidence="1">ATCC 28755</strain>
    </source>
</reference>
<protein>
    <submittedName>
        <fullName evidence="1">Golgin subfamily A member 7/ERF4 family-domain-containing protein</fullName>
    </submittedName>
</protein>
<gene>
    <name evidence="1" type="ORF">BJ138DRAFT_1013287</name>
</gene>